<keyword evidence="3" id="KW-1185">Reference proteome</keyword>
<evidence type="ECO:0000256" key="1">
    <source>
        <dbReference type="SAM" id="MobiDB-lite"/>
    </source>
</evidence>
<dbReference type="Proteomes" id="UP000229692">
    <property type="component" value="Segment"/>
</dbReference>
<accession>A0A2D1GCN9</accession>
<name>A0A2D1GCN9_9CAUD</name>
<dbReference type="Pfam" id="PF13479">
    <property type="entry name" value="AAA_24"/>
    <property type="match status" value="1"/>
</dbReference>
<dbReference type="EMBL" id="MF919510">
    <property type="protein sequence ID" value="ATN89589.1"/>
    <property type="molecule type" value="Genomic_DNA"/>
</dbReference>
<reference evidence="2 3" key="1">
    <citation type="submission" date="2017-09" db="EMBL/GenBank/DDBJ databases">
        <authorList>
            <person name="Pope W.H."/>
            <person name="Garlena R.A."/>
            <person name="Russell D.A."/>
            <person name="Jacobs-Sera D."/>
            <person name="Hatfull G.F."/>
        </authorList>
    </citation>
    <scope>NUCLEOTIDE SEQUENCE [LARGE SCALE GENOMIC DNA]</scope>
</reference>
<sequence length="287" mass="32228">MTANTVFELPGDIVDIDEYTEYITILLYGDPGIGKTRIAGSARNPLILATENGTVSARKSSGNTKVWDCINSWEKFEEAYEWLAENAEKPGFPFDWVCVDTGTQLQLNIRRDIVDERVEEGTAKDLDPDKVHLDEYGKEQQRLMRYITLFNALPVNVLWTAHAMLVTNEEGEEFKLPNFHGKGYGVANWIAAQMHLVGYMHFRDVKDAKTQKVTPRRVIEWRGTDRYMAKDRFDALGPRTIGMSLAQITDKIVAANSVEEEAPAPKKAPAKKAPAKKAPQTAPNQGE</sequence>
<proteinExistence type="predicted"/>
<evidence type="ECO:0000313" key="3">
    <source>
        <dbReference type="Proteomes" id="UP000229692"/>
    </source>
</evidence>
<protein>
    <submittedName>
        <fullName evidence="2">RecA-like DNA recombinase</fullName>
    </submittedName>
</protein>
<feature type="region of interest" description="Disordered" evidence="1">
    <location>
        <begin position="258"/>
        <end position="287"/>
    </location>
</feature>
<evidence type="ECO:0000313" key="2">
    <source>
        <dbReference type="EMBL" id="ATN89589.1"/>
    </source>
</evidence>
<gene>
    <name evidence="2" type="ORF">SEA_KABLUNA_68</name>
</gene>
<organism evidence="2 3">
    <name type="scientific">Gordonia phage Kabluna</name>
    <dbReference type="NCBI Taxonomy" id="2041511"/>
    <lineage>
        <taxon>Viruses</taxon>
        <taxon>Duplodnaviria</taxon>
        <taxon>Heunggongvirae</taxon>
        <taxon>Uroviricota</taxon>
        <taxon>Caudoviricetes</taxon>
        <taxon>Zierdtviridae</taxon>
        <taxon>Emilbogenvirinae</taxon>
        <taxon>Kablunavirus</taxon>
        <taxon>Kablunavirus kabluna</taxon>
    </lineage>
</organism>